<evidence type="ECO:0000256" key="6">
    <source>
        <dbReference type="PROSITE-ProRule" id="PRU00433"/>
    </source>
</evidence>
<dbReference type="Proteomes" id="UP001524642">
    <property type="component" value="Unassembled WGS sequence"/>
</dbReference>
<keyword evidence="4" id="KW-0249">Electron transport</keyword>
<keyword evidence="7" id="KW-0732">Signal</keyword>
<dbReference type="EMBL" id="JANJOU010000008">
    <property type="protein sequence ID" value="MCR0982563.1"/>
    <property type="molecule type" value="Genomic_DNA"/>
</dbReference>
<evidence type="ECO:0000256" key="4">
    <source>
        <dbReference type="ARBA" id="ARBA00022982"/>
    </source>
</evidence>
<sequence>MHRSLVILALAALATPAAAADAERGGTLFQRQCVACHQLAQPRNGVGPHLQGVVGRAAGSVQGFNYSPAMKNAGIEWTPDQLDTYLANPIAKVPGSRMPTRVPNEADRADIIAFLQGAATP</sequence>
<keyword evidence="1" id="KW-0813">Transport</keyword>
<dbReference type="Pfam" id="PF00034">
    <property type="entry name" value="Cytochrom_C"/>
    <property type="match status" value="1"/>
</dbReference>
<gene>
    <name evidence="9" type="ORF">NRP21_10930</name>
</gene>
<dbReference type="PRINTS" id="PR00604">
    <property type="entry name" value="CYTCHRMECIAB"/>
</dbReference>
<reference evidence="9 10" key="1">
    <citation type="submission" date="2022-06" db="EMBL/GenBank/DDBJ databases">
        <title>Roseomonas CN29.</title>
        <authorList>
            <person name="Cheng Y."/>
            <person name="He X."/>
        </authorList>
    </citation>
    <scope>NUCLEOTIDE SEQUENCE [LARGE SCALE GENOMIC DNA]</scope>
    <source>
        <strain evidence="9 10">CN29</strain>
    </source>
</reference>
<proteinExistence type="predicted"/>
<feature type="domain" description="Cytochrome c" evidence="8">
    <location>
        <begin position="20"/>
        <end position="119"/>
    </location>
</feature>
<accession>A0ABT1X5A2</accession>
<dbReference type="InterPro" id="IPR009056">
    <property type="entry name" value="Cyt_c-like_dom"/>
</dbReference>
<evidence type="ECO:0000256" key="3">
    <source>
        <dbReference type="ARBA" id="ARBA00022723"/>
    </source>
</evidence>
<evidence type="ECO:0000313" key="10">
    <source>
        <dbReference type="Proteomes" id="UP001524642"/>
    </source>
</evidence>
<evidence type="ECO:0000259" key="8">
    <source>
        <dbReference type="PROSITE" id="PS51007"/>
    </source>
</evidence>
<comment type="caution">
    <text evidence="9">The sequence shown here is derived from an EMBL/GenBank/DDBJ whole genome shotgun (WGS) entry which is preliminary data.</text>
</comment>
<protein>
    <submittedName>
        <fullName evidence="9">C-type cytochrome</fullName>
    </submittedName>
</protein>
<keyword evidence="5 6" id="KW-0408">Iron</keyword>
<dbReference type="SUPFAM" id="SSF46626">
    <property type="entry name" value="Cytochrome c"/>
    <property type="match status" value="1"/>
</dbReference>
<feature type="signal peptide" evidence="7">
    <location>
        <begin position="1"/>
        <end position="19"/>
    </location>
</feature>
<keyword evidence="2 6" id="KW-0349">Heme</keyword>
<keyword evidence="3 6" id="KW-0479">Metal-binding</keyword>
<dbReference type="InterPro" id="IPR002327">
    <property type="entry name" value="Cyt_c_1A/1B"/>
</dbReference>
<evidence type="ECO:0000256" key="1">
    <source>
        <dbReference type="ARBA" id="ARBA00022448"/>
    </source>
</evidence>
<evidence type="ECO:0000313" key="9">
    <source>
        <dbReference type="EMBL" id="MCR0982563.1"/>
    </source>
</evidence>
<evidence type="ECO:0000256" key="5">
    <source>
        <dbReference type="ARBA" id="ARBA00023004"/>
    </source>
</evidence>
<dbReference type="PANTHER" id="PTHR11961">
    <property type="entry name" value="CYTOCHROME C"/>
    <property type="match status" value="1"/>
</dbReference>
<dbReference type="RefSeq" id="WP_257716236.1">
    <property type="nucleotide sequence ID" value="NZ_JANJOU010000008.1"/>
</dbReference>
<keyword evidence="10" id="KW-1185">Reference proteome</keyword>
<dbReference type="PROSITE" id="PS51007">
    <property type="entry name" value="CYTC"/>
    <property type="match status" value="1"/>
</dbReference>
<dbReference type="Gene3D" id="1.10.760.10">
    <property type="entry name" value="Cytochrome c-like domain"/>
    <property type="match status" value="1"/>
</dbReference>
<evidence type="ECO:0000256" key="2">
    <source>
        <dbReference type="ARBA" id="ARBA00022617"/>
    </source>
</evidence>
<organism evidence="9 10">
    <name type="scientific">Roseomonas populi</name>
    <dbReference type="NCBI Taxonomy" id="3121582"/>
    <lineage>
        <taxon>Bacteria</taxon>
        <taxon>Pseudomonadati</taxon>
        <taxon>Pseudomonadota</taxon>
        <taxon>Alphaproteobacteria</taxon>
        <taxon>Acetobacterales</taxon>
        <taxon>Roseomonadaceae</taxon>
        <taxon>Roseomonas</taxon>
    </lineage>
</organism>
<feature type="chain" id="PRO_5045524216" evidence="7">
    <location>
        <begin position="20"/>
        <end position="121"/>
    </location>
</feature>
<evidence type="ECO:0000256" key="7">
    <source>
        <dbReference type="SAM" id="SignalP"/>
    </source>
</evidence>
<dbReference type="InterPro" id="IPR036909">
    <property type="entry name" value="Cyt_c-like_dom_sf"/>
</dbReference>
<name>A0ABT1X5A2_9PROT</name>